<proteinExistence type="evidence at transcript level"/>
<protein>
    <submittedName>
        <fullName evidence="3">FaRP-A</fullName>
    </submittedName>
</protein>
<evidence type="ECO:0000256" key="1">
    <source>
        <dbReference type="SAM" id="MobiDB-lite"/>
    </source>
</evidence>
<reference evidence="3" key="1">
    <citation type="journal article" date="2018" name="Zoological Lett">
        <title>RFamidergic neurons in the olfactory centers of the terrestrial slug Limax.</title>
        <authorList>
            <person name="Matsuo Y."/>
            <person name="Yamanaka A."/>
            <person name="Matsuo R."/>
        </authorList>
    </citation>
    <scope>NUCLEOTIDE SEQUENCE</scope>
</reference>
<keyword evidence="2" id="KW-0732">Signal</keyword>
<organism evidence="3">
    <name type="scientific">Ambigolimax valentianus</name>
    <dbReference type="NCBI Taxonomy" id="1338344"/>
    <lineage>
        <taxon>Eukaryota</taxon>
        <taxon>Metazoa</taxon>
        <taxon>Spiralia</taxon>
        <taxon>Lophotrochozoa</taxon>
        <taxon>Mollusca</taxon>
        <taxon>Gastropoda</taxon>
        <taxon>Heterobranchia</taxon>
        <taxon>Euthyneura</taxon>
        <taxon>Panpulmonata</taxon>
        <taxon>Eupulmonata</taxon>
        <taxon>Stylommatophora</taxon>
        <taxon>Helicina</taxon>
        <taxon>Limacoidea</taxon>
        <taxon>Limacidae</taxon>
        <taxon>Ambigolimax</taxon>
    </lineage>
</organism>
<evidence type="ECO:0000256" key="2">
    <source>
        <dbReference type="SAM" id="SignalP"/>
    </source>
</evidence>
<gene>
    <name evidence="3" type="primary">farp-a</name>
</gene>
<accession>A0A2Z6C4B2</accession>
<name>A0A2Z6C4B2_9EUPU</name>
<dbReference type="AlphaFoldDB" id="A0A2Z6C4B2"/>
<dbReference type="EMBL" id="LC375321">
    <property type="protein sequence ID" value="BBD49875.1"/>
    <property type="molecule type" value="mRNA"/>
</dbReference>
<evidence type="ECO:0000313" key="3">
    <source>
        <dbReference type="EMBL" id="BBD49875.1"/>
    </source>
</evidence>
<feature type="chain" id="PRO_5016395135" evidence="2">
    <location>
        <begin position="24"/>
        <end position="336"/>
    </location>
</feature>
<sequence>MHPKAVMTLLFLSFLAMCTGAGGRYVSENTGLHVGDELDTTYGPDPQFFRFGTAASSTQGRDGESLPENDLSVPRPDSATQDVNPDAMLLRQSRQFYRFGRNQHPFLFKNYLRLGLFGPVDSGDYVTISRDEPDASLNRNRRFSKIDSQSGGLLHRNEKPDESLHLSKALAEKLANRNTNSQEASATVAMIGQVNRDTDNQSNTGASDRLFNGLGNRFRRFDHEEYETSGQRGEKQLNSQHELDKRFMRFGRRFIRFGRRNEVNENKIKRFMRFGKSSDSQINDEKRFMRFGKRFMRFGKRFLKFGLPDHDNDYSFVTSDRDHGDAEDAQLGSTVR</sequence>
<feature type="region of interest" description="Disordered" evidence="1">
    <location>
        <begin position="53"/>
        <end position="82"/>
    </location>
</feature>
<feature type="signal peptide" evidence="2">
    <location>
        <begin position="1"/>
        <end position="23"/>
    </location>
</feature>